<dbReference type="SUPFAM" id="SSF82649">
    <property type="entry name" value="SufE/NifU"/>
    <property type="match status" value="1"/>
</dbReference>
<keyword evidence="5" id="KW-0547">Nucleotide-binding</keyword>
<dbReference type="PANTHER" id="PTHR12561">
    <property type="entry name" value="LIPOATE-PROTEIN LIGASE"/>
    <property type="match status" value="1"/>
</dbReference>
<reference evidence="10 11" key="1">
    <citation type="submission" date="2012-10" db="EMBL/GenBank/DDBJ databases">
        <authorList>
            <person name="Strain E.A."/>
            <person name="Brown E."/>
            <person name="Allard M.W."/>
            <person name="Gonzalez-Escalona N."/>
            <person name="Timme R."/>
        </authorList>
    </citation>
    <scope>NUCLEOTIDE SEQUENCE [LARGE SCALE GENOMIC DNA]</scope>
    <source>
        <strain evidence="10 11">CFSAN001627</strain>
    </source>
</reference>
<dbReference type="Pfam" id="PF10437">
    <property type="entry name" value="Lip_prot_lig_C"/>
    <property type="match status" value="1"/>
</dbReference>
<protein>
    <recommendedName>
        <fullName evidence="3">lipoate--protein ligase</fullName>
        <ecNumber evidence="3">6.3.1.20</ecNumber>
    </recommendedName>
</protein>
<feature type="coiled-coil region" evidence="8">
    <location>
        <begin position="69"/>
        <end position="96"/>
    </location>
</feature>
<comment type="catalytic activity">
    <reaction evidence="7">
        <text>L-lysyl-[lipoyl-carrier protein] + (R)-lipoate + ATP = N(6)-[(R)-lipoyl]-L-lysyl-[lipoyl-carrier protein] + AMP + diphosphate + H(+)</text>
        <dbReference type="Rhea" id="RHEA:49288"/>
        <dbReference type="Rhea" id="RHEA-COMP:10500"/>
        <dbReference type="Rhea" id="RHEA-COMP:10502"/>
        <dbReference type="ChEBI" id="CHEBI:15378"/>
        <dbReference type="ChEBI" id="CHEBI:29969"/>
        <dbReference type="ChEBI" id="CHEBI:30616"/>
        <dbReference type="ChEBI" id="CHEBI:33019"/>
        <dbReference type="ChEBI" id="CHEBI:83088"/>
        <dbReference type="ChEBI" id="CHEBI:83099"/>
        <dbReference type="ChEBI" id="CHEBI:456215"/>
        <dbReference type="EC" id="6.3.1.20"/>
    </reaction>
</comment>
<dbReference type="AlphaFoldDB" id="M1ZYB6"/>
<evidence type="ECO:0000256" key="5">
    <source>
        <dbReference type="ARBA" id="ARBA00022741"/>
    </source>
</evidence>
<accession>M1ZYB6</accession>
<evidence type="ECO:0000259" key="9">
    <source>
        <dbReference type="Pfam" id="PF10437"/>
    </source>
</evidence>
<dbReference type="GO" id="GO:0009249">
    <property type="term" value="P:protein lipoylation"/>
    <property type="evidence" value="ECO:0007669"/>
    <property type="project" value="InterPro"/>
</dbReference>
<evidence type="ECO:0000256" key="2">
    <source>
        <dbReference type="ARBA" id="ARBA00005124"/>
    </source>
</evidence>
<dbReference type="UniPathway" id="UPA00537">
    <property type="reaction ID" value="UER00594"/>
</dbReference>
<dbReference type="GO" id="GO:0016979">
    <property type="term" value="F:lipoate-protein ligase activity"/>
    <property type="evidence" value="ECO:0007669"/>
    <property type="project" value="UniProtKB-EC"/>
</dbReference>
<dbReference type="EMBL" id="AMXI01000316">
    <property type="protein sequence ID" value="EKN42614.1"/>
    <property type="molecule type" value="Genomic_DNA"/>
</dbReference>
<reference evidence="10 11" key="2">
    <citation type="submission" date="2013-03" db="EMBL/GenBank/DDBJ databases">
        <title>Diversity in Clostridium botulinum.</title>
        <authorList>
            <person name="Timme R.E."/>
            <person name="Allard M."/>
            <person name="Luo Y."/>
            <person name="Strain E."/>
            <person name="Gonzalez-Escalona N."/>
            <person name="Brown E."/>
        </authorList>
    </citation>
    <scope>NUCLEOTIDE SEQUENCE [LARGE SCALE GENOMIC DNA]</scope>
    <source>
        <strain evidence="10 11">CFSAN001627</strain>
    </source>
</reference>
<feature type="non-terminal residue" evidence="10">
    <location>
        <position position="1"/>
    </location>
</feature>
<evidence type="ECO:0000313" key="11">
    <source>
        <dbReference type="Proteomes" id="UP000011944"/>
    </source>
</evidence>
<evidence type="ECO:0000256" key="7">
    <source>
        <dbReference type="ARBA" id="ARBA00048037"/>
    </source>
</evidence>
<dbReference type="Gene3D" id="3.30.390.50">
    <property type="entry name" value="CO dehydrogenase flavoprotein, C-terminal domain"/>
    <property type="match status" value="1"/>
</dbReference>
<dbReference type="InterPro" id="IPR019491">
    <property type="entry name" value="Lipoate_protein_ligase_C"/>
</dbReference>
<evidence type="ECO:0000256" key="3">
    <source>
        <dbReference type="ARBA" id="ARBA00012367"/>
    </source>
</evidence>
<evidence type="ECO:0000256" key="6">
    <source>
        <dbReference type="ARBA" id="ARBA00022840"/>
    </source>
</evidence>
<feature type="domain" description="Lipoate protein ligase C-terminal" evidence="9">
    <location>
        <begin position="27"/>
        <end position="111"/>
    </location>
</feature>
<evidence type="ECO:0000256" key="8">
    <source>
        <dbReference type="SAM" id="Coils"/>
    </source>
</evidence>
<dbReference type="PANTHER" id="PTHR12561:SF3">
    <property type="entry name" value="LIPOYLTRANSFERASE 1, MITOCHONDRIAL"/>
    <property type="match status" value="1"/>
</dbReference>
<sequence>LTQDEIDEIEKIKKSKYETWAWNFGSSPKYDLYNEEKFTGGTIELNLKVEKGVIKDIKIFGDFFGVKDIKEIEDLIKSAEHNKEEIENIIKDINIDEYFARITMEEFISLF</sequence>
<proteinExistence type="predicted"/>
<name>M1ZYB6_CLOBO</name>
<dbReference type="GO" id="GO:0005737">
    <property type="term" value="C:cytoplasm"/>
    <property type="evidence" value="ECO:0007669"/>
    <property type="project" value="TreeGrafter"/>
</dbReference>
<dbReference type="Proteomes" id="UP000011944">
    <property type="component" value="Unassembled WGS sequence"/>
</dbReference>
<keyword evidence="6" id="KW-0067">ATP-binding</keyword>
<dbReference type="EC" id="6.3.1.20" evidence="3"/>
<keyword evidence="8" id="KW-0175">Coiled coil</keyword>
<evidence type="ECO:0000256" key="1">
    <source>
        <dbReference type="ARBA" id="ARBA00005085"/>
    </source>
</evidence>
<keyword evidence="4 10" id="KW-0436">Ligase</keyword>
<comment type="pathway">
    <text evidence="2">Protein modification; protein lipoylation via exogenous pathway; protein N(6)-(lipoyl)lysine from lipoate: step 1/2.</text>
</comment>
<dbReference type="GO" id="GO:0017118">
    <property type="term" value="F:lipoyltransferase activity"/>
    <property type="evidence" value="ECO:0007669"/>
    <property type="project" value="TreeGrafter"/>
</dbReference>
<comment type="pathway">
    <text evidence="1">Protein modification; protein lipoylation via exogenous pathway; protein N(6)-(lipoyl)lysine from lipoate: step 2/2.</text>
</comment>
<comment type="caution">
    <text evidence="10">The sequence shown here is derived from an EMBL/GenBank/DDBJ whole genome shotgun (WGS) entry which is preliminary data.</text>
</comment>
<organism evidence="10 11">
    <name type="scientific">Clostridium botulinum CFSAN001627</name>
    <dbReference type="NCBI Taxonomy" id="1232189"/>
    <lineage>
        <taxon>Bacteria</taxon>
        <taxon>Bacillati</taxon>
        <taxon>Bacillota</taxon>
        <taxon>Clostridia</taxon>
        <taxon>Eubacteriales</taxon>
        <taxon>Clostridiaceae</taxon>
        <taxon>Clostridium</taxon>
    </lineage>
</organism>
<gene>
    <name evidence="10" type="ORF">CFSAN001627_05562</name>
</gene>
<dbReference type="GO" id="GO:0005524">
    <property type="term" value="F:ATP binding"/>
    <property type="evidence" value="ECO:0007669"/>
    <property type="project" value="UniProtKB-KW"/>
</dbReference>
<evidence type="ECO:0000313" key="10">
    <source>
        <dbReference type="EMBL" id="EKN42614.1"/>
    </source>
</evidence>
<dbReference type="InterPro" id="IPR004562">
    <property type="entry name" value="LipoylTrfase_LipoateP_Ligase"/>
</dbReference>
<evidence type="ECO:0000256" key="4">
    <source>
        <dbReference type="ARBA" id="ARBA00022598"/>
    </source>
</evidence>